<sequence>MNMKNYLFTLAILLTATLALAQQRTITGTVFDAKTKEALPGASIIVPGTTTGTVADVSGKFSIGVPQNATAVTVSFIGYATQEVAITNANTITVLLAEGGQLAEVVVLGYTTARKQDLTGAVAIVDVATTKNTSSGNPMQALQGRVPGLYIEKSGTPSGEASRILIRGANTLGNNDPLYIIDGMPTKRSQVFQSLNPTAIQSIQVLKDASSASIYGSRASNGVIIVTTKNGVNTDGKLHVQFNTSISAQSEKPERFKMLNSVDRGRALWQASVNDGADPASAYGEIYAFDWNRNFSNPVLNNVTVQPYVGGNQNVPAGNTDWQKELYQTGYVTNNDLTISGGTKTSSLLVNLSYLNNSGMVKFTGYQRLTGRVNGATSMFDGRLKFGVNLQMTTSKETPVTNDLGGAPTPGLAITLAPTIPVYTSTGDYAGPIGSGYSDRNNPVFMQYINRWDKINRNFVFGNVFTEIEPIRGLIFRSSLGMDNAGYANKNIEQSFQNGFISRSLNSLTLNTNKFLSLTWTNTLRYNFDLGAHRFNVLAGVESIKDNLNDVTSYRENFAVQTEDFFVLSAASGNASSNGSSTGSRLLSQFARIDYGFGDRYLAALTLRRDGSSRFGQDNRYGFFPAASVGWRIDKEAFMSNVKAISNLKLRAGVGRIGNQDIGDLARFGLFEPRYGTLASQVPNGHDGFFDQYWNVGTAYDLNGTNSGTLPSGFVQTQGENAALKWETTDELNVGVDFGFLNGSLVGSFDYFTRETKDILIKPPVASAVGEGQLKFVNGATKTNKGFELLLTYFGKPKGAFTWNVSANFARFRDKITVLPEEVRSAFAGNAVTTILGHSQFDLFGYRTDGLFQNQEDVKNHATQVGAAPGRIRYRDLNSDGKIDALDQEFFGTTLPGLEYGARVELGYKNFDFSLFGSGVASRTGFDPYTFYNNFIRGRDNIGPGVFNAWTPQNTSSRIPALTLADGNNETRSSDYFNVNTSYFKIRNIQLGYTFQRDMIGKLGLSSLRLYAMAENVVWFKSKTFLGPDPERTDVNTVPVPRTFTFGLNVSF</sequence>
<name>A0A1I1U4Y9_9BACT</name>
<keyword evidence="5 9" id="KW-0798">TonB box</keyword>
<evidence type="ECO:0000256" key="6">
    <source>
        <dbReference type="ARBA" id="ARBA00023136"/>
    </source>
</evidence>
<dbReference type="GO" id="GO:0009279">
    <property type="term" value="C:cell outer membrane"/>
    <property type="evidence" value="ECO:0007669"/>
    <property type="project" value="UniProtKB-SubCell"/>
</dbReference>
<dbReference type="InterPro" id="IPR039426">
    <property type="entry name" value="TonB-dep_rcpt-like"/>
</dbReference>
<evidence type="ECO:0000256" key="3">
    <source>
        <dbReference type="ARBA" id="ARBA00022452"/>
    </source>
</evidence>
<evidence type="ECO:0000256" key="9">
    <source>
        <dbReference type="RuleBase" id="RU003357"/>
    </source>
</evidence>
<dbReference type="InterPro" id="IPR008969">
    <property type="entry name" value="CarboxyPept-like_regulatory"/>
</dbReference>
<dbReference type="NCBIfam" id="TIGR04056">
    <property type="entry name" value="OMP_RagA_SusC"/>
    <property type="match status" value="1"/>
</dbReference>
<keyword evidence="10" id="KW-0732">Signal</keyword>
<dbReference type="AlphaFoldDB" id="A0A1I1U4Y9"/>
<evidence type="ECO:0000259" key="12">
    <source>
        <dbReference type="Pfam" id="PF07715"/>
    </source>
</evidence>
<keyword evidence="6 8" id="KW-0472">Membrane</keyword>
<dbReference type="Gene3D" id="2.40.170.20">
    <property type="entry name" value="TonB-dependent receptor, beta-barrel domain"/>
    <property type="match status" value="1"/>
</dbReference>
<dbReference type="Pfam" id="PF00593">
    <property type="entry name" value="TonB_dep_Rec_b-barrel"/>
    <property type="match status" value="1"/>
</dbReference>
<evidence type="ECO:0000313" key="14">
    <source>
        <dbReference type="Proteomes" id="UP000198598"/>
    </source>
</evidence>
<dbReference type="InterPro" id="IPR012910">
    <property type="entry name" value="Plug_dom"/>
</dbReference>
<dbReference type="SUPFAM" id="SSF49464">
    <property type="entry name" value="Carboxypeptidase regulatory domain-like"/>
    <property type="match status" value="1"/>
</dbReference>
<keyword evidence="2 8" id="KW-0813">Transport</keyword>
<feature type="domain" description="TonB-dependent receptor plug" evidence="12">
    <location>
        <begin position="115"/>
        <end position="223"/>
    </location>
</feature>
<reference evidence="13 14" key="1">
    <citation type="submission" date="2016-10" db="EMBL/GenBank/DDBJ databases">
        <authorList>
            <person name="de Groot N.N."/>
        </authorList>
    </citation>
    <scope>NUCLEOTIDE SEQUENCE [LARGE SCALE GENOMIC DNA]</scope>
    <source>
        <strain evidence="13 14">DSM 26130</strain>
    </source>
</reference>
<keyword evidence="14" id="KW-1185">Reference proteome</keyword>
<proteinExistence type="inferred from homology"/>
<feature type="chain" id="PRO_5011646831" evidence="10">
    <location>
        <begin position="22"/>
        <end position="1052"/>
    </location>
</feature>
<dbReference type="Pfam" id="PF13715">
    <property type="entry name" value="CarbopepD_reg_2"/>
    <property type="match status" value="1"/>
</dbReference>
<accession>A0A1I1U4Y9</accession>
<dbReference type="SUPFAM" id="SSF56935">
    <property type="entry name" value="Porins"/>
    <property type="match status" value="1"/>
</dbReference>
<evidence type="ECO:0000256" key="2">
    <source>
        <dbReference type="ARBA" id="ARBA00022448"/>
    </source>
</evidence>
<dbReference type="Gene3D" id="2.60.40.1120">
    <property type="entry name" value="Carboxypeptidase-like, regulatory domain"/>
    <property type="match status" value="1"/>
</dbReference>
<organism evidence="13 14">
    <name type="scientific">Spirosoma endophyticum</name>
    <dbReference type="NCBI Taxonomy" id="662367"/>
    <lineage>
        <taxon>Bacteria</taxon>
        <taxon>Pseudomonadati</taxon>
        <taxon>Bacteroidota</taxon>
        <taxon>Cytophagia</taxon>
        <taxon>Cytophagales</taxon>
        <taxon>Cytophagaceae</taxon>
        <taxon>Spirosoma</taxon>
    </lineage>
</organism>
<feature type="domain" description="TonB-dependent receptor-like beta-barrel" evidence="11">
    <location>
        <begin position="423"/>
        <end position="831"/>
    </location>
</feature>
<comment type="subcellular location">
    <subcellularLocation>
        <location evidence="1 8">Cell outer membrane</location>
        <topology evidence="1 8">Multi-pass membrane protein</topology>
    </subcellularLocation>
</comment>
<dbReference type="Proteomes" id="UP000198598">
    <property type="component" value="Unassembled WGS sequence"/>
</dbReference>
<keyword evidence="7 8" id="KW-0998">Cell outer membrane</keyword>
<gene>
    <name evidence="13" type="ORF">SAMN05216167_106128</name>
</gene>
<dbReference type="InterPro" id="IPR023997">
    <property type="entry name" value="TonB-dep_OMP_SusC/RagA_CS"/>
</dbReference>
<evidence type="ECO:0000256" key="10">
    <source>
        <dbReference type="SAM" id="SignalP"/>
    </source>
</evidence>
<keyword evidence="3 8" id="KW-1134">Transmembrane beta strand</keyword>
<dbReference type="InterPro" id="IPR037066">
    <property type="entry name" value="Plug_dom_sf"/>
</dbReference>
<dbReference type="EMBL" id="FOLQ01000006">
    <property type="protein sequence ID" value="SFD65872.1"/>
    <property type="molecule type" value="Genomic_DNA"/>
</dbReference>
<evidence type="ECO:0000313" key="13">
    <source>
        <dbReference type="EMBL" id="SFD65872.1"/>
    </source>
</evidence>
<protein>
    <submittedName>
        <fullName evidence="13">TonB-linked outer membrane protein, SusC/RagA family</fullName>
    </submittedName>
</protein>
<dbReference type="STRING" id="662367.SAMN05216167_106128"/>
<dbReference type="NCBIfam" id="TIGR04057">
    <property type="entry name" value="SusC_RagA_signa"/>
    <property type="match status" value="1"/>
</dbReference>
<evidence type="ECO:0000256" key="4">
    <source>
        <dbReference type="ARBA" id="ARBA00022692"/>
    </source>
</evidence>
<feature type="signal peptide" evidence="10">
    <location>
        <begin position="1"/>
        <end position="21"/>
    </location>
</feature>
<keyword evidence="4 8" id="KW-0812">Transmembrane</keyword>
<dbReference type="Gene3D" id="2.170.130.10">
    <property type="entry name" value="TonB-dependent receptor, plug domain"/>
    <property type="match status" value="1"/>
</dbReference>
<evidence type="ECO:0000256" key="7">
    <source>
        <dbReference type="ARBA" id="ARBA00023237"/>
    </source>
</evidence>
<dbReference type="InterPro" id="IPR023996">
    <property type="entry name" value="TonB-dep_OMP_SusC/RagA"/>
</dbReference>
<dbReference type="InterPro" id="IPR000531">
    <property type="entry name" value="Beta-barrel_TonB"/>
</dbReference>
<dbReference type="PROSITE" id="PS52016">
    <property type="entry name" value="TONB_DEPENDENT_REC_3"/>
    <property type="match status" value="1"/>
</dbReference>
<evidence type="ECO:0000256" key="8">
    <source>
        <dbReference type="PROSITE-ProRule" id="PRU01360"/>
    </source>
</evidence>
<evidence type="ECO:0000259" key="11">
    <source>
        <dbReference type="Pfam" id="PF00593"/>
    </source>
</evidence>
<dbReference type="Pfam" id="PF07715">
    <property type="entry name" value="Plug"/>
    <property type="match status" value="1"/>
</dbReference>
<dbReference type="InterPro" id="IPR036942">
    <property type="entry name" value="Beta-barrel_TonB_sf"/>
</dbReference>
<evidence type="ECO:0000256" key="1">
    <source>
        <dbReference type="ARBA" id="ARBA00004571"/>
    </source>
</evidence>
<comment type="similarity">
    <text evidence="8 9">Belongs to the TonB-dependent receptor family.</text>
</comment>
<evidence type="ECO:0000256" key="5">
    <source>
        <dbReference type="ARBA" id="ARBA00023077"/>
    </source>
</evidence>